<comment type="similarity">
    <text evidence="6">Belongs to the HepT RNase toxin family.</text>
</comment>
<keyword evidence="5" id="KW-0378">Hydrolase</keyword>
<evidence type="ECO:0000256" key="6">
    <source>
        <dbReference type="ARBA" id="ARBA00024207"/>
    </source>
</evidence>
<evidence type="ECO:0000256" key="4">
    <source>
        <dbReference type="ARBA" id="ARBA00022741"/>
    </source>
</evidence>
<keyword evidence="1" id="KW-0597">Phosphoprotein</keyword>
<dbReference type="RefSeq" id="WP_317171221.1">
    <property type="nucleotide sequence ID" value="NZ_VFIA01000010.1"/>
</dbReference>
<keyword evidence="2" id="KW-1277">Toxin-antitoxin system</keyword>
<accession>A0ABR6W6C0</accession>
<sequence>MDAILEIENYIDGAEFNRFLANSMMRFACIKQLEIIGEACNHIDLSVKEEFPAIEWRKVVGLRHLLVHEYFGVDTALVWDIVTNDIPVLKAQLADIGNKL</sequence>
<dbReference type="InterPro" id="IPR051813">
    <property type="entry name" value="HepT_RNase_toxin"/>
</dbReference>
<dbReference type="InterPro" id="IPR037038">
    <property type="entry name" value="HepT-like_sf"/>
</dbReference>
<dbReference type="Pfam" id="PF01934">
    <property type="entry name" value="HepT-like"/>
    <property type="match status" value="1"/>
</dbReference>
<keyword evidence="3" id="KW-0540">Nuclease</keyword>
<reference evidence="7 8" key="1">
    <citation type="submission" date="2019-06" db="EMBL/GenBank/DDBJ databases">
        <title>Spirosoma utsteinense sp. nov. isolated from Antarctic ice-free soils.</title>
        <authorList>
            <person name="Tahon G."/>
        </authorList>
    </citation>
    <scope>NUCLEOTIDE SEQUENCE [LARGE SCALE GENOMIC DNA]</scope>
    <source>
        <strain evidence="7 8">LMG 31447</strain>
    </source>
</reference>
<dbReference type="PANTHER" id="PTHR34139">
    <property type="entry name" value="UPF0331 PROTEIN MJ0127"/>
    <property type="match status" value="1"/>
</dbReference>
<dbReference type="Proteomes" id="UP000700732">
    <property type="component" value="Unassembled WGS sequence"/>
</dbReference>
<dbReference type="EMBL" id="VFIA01000010">
    <property type="protein sequence ID" value="MBC3791546.1"/>
    <property type="molecule type" value="Genomic_DNA"/>
</dbReference>
<dbReference type="PANTHER" id="PTHR34139:SF1">
    <property type="entry name" value="RNASE MJ1380-RELATED"/>
    <property type="match status" value="1"/>
</dbReference>
<dbReference type="Gene3D" id="1.20.120.580">
    <property type="entry name" value="bsu32300-like"/>
    <property type="match status" value="1"/>
</dbReference>
<evidence type="ECO:0000256" key="3">
    <source>
        <dbReference type="ARBA" id="ARBA00022722"/>
    </source>
</evidence>
<evidence type="ECO:0000313" key="7">
    <source>
        <dbReference type="EMBL" id="MBC3791546.1"/>
    </source>
</evidence>
<name>A0ABR6W6C0_9BACT</name>
<evidence type="ECO:0008006" key="9">
    <source>
        <dbReference type="Google" id="ProtNLM"/>
    </source>
</evidence>
<proteinExistence type="inferred from homology"/>
<gene>
    <name evidence="7" type="ORF">FH603_2049</name>
</gene>
<protein>
    <recommendedName>
        <fullName evidence="9">DUF86 domain-containing protein</fullName>
    </recommendedName>
</protein>
<keyword evidence="8" id="KW-1185">Reference proteome</keyword>
<evidence type="ECO:0000256" key="1">
    <source>
        <dbReference type="ARBA" id="ARBA00022553"/>
    </source>
</evidence>
<evidence type="ECO:0000313" key="8">
    <source>
        <dbReference type="Proteomes" id="UP000700732"/>
    </source>
</evidence>
<comment type="caution">
    <text evidence="7">The sequence shown here is derived from an EMBL/GenBank/DDBJ whole genome shotgun (WGS) entry which is preliminary data.</text>
</comment>
<evidence type="ECO:0000256" key="2">
    <source>
        <dbReference type="ARBA" id="ARBA00022649"/>
    </source>
</evidence>
<keyword evidence="4" id="KW-0547">Nucleotide-binding</keyword>
<evidence type="ECO:0000256" key="5">
    <source>
        <dbReference type="ARBA" id="ARBA00022801"/>
    </source>
</evidence>
<organism evidence="7 8">
    <name type="scientific">Spirosoma utsteinense</name>
    <dbReference type="NCBI Taxonomy" id="2585773"/>
    <lineage>
        <taxon>Bacteria</taxon>
        <taxon>Pseudomonadati</taxon>
        <taxon>Bacteroidota</taxon>
        <taxon>Cytophagia</taxon>
        <taxon>Cytophagales</taxon>
        <taxon>Cytophagaceae</taxon>
        <taxon>Spirosoma</taxon>
    </lineage>
</organism>
<dbReference type="InterPro" id="IPR008201">
    <property type="entry name" value="HepT-like"/>
</dbReference>